<keyword evidence="3" id="KW-0067">ATP-binding</keyword>
<dbReference type="EMBL" id="CP023154">
    <property type="protein sequence ID" value="QEK78916.1"/>
    <property type="molecule type" value="Genomic_DNA"/>
</dbReference>
<dbReference type="Gene3D" id="2.40.100.10">
    <property type="entry name" value="Cyclophilin-like"/>
    <property type="match status" value="1"/>
</dbReference>
<dbReference type="RefSeq" id="WP_011012418.1">
    <property type="nucleotide sequence ID" value="NC_003413.1"/>
</dbReference>
<dbReference type="InterPro" id="IPR003778">
    <property type="entry name" value="CT_A_B"/>
</dbReference>
<dbReference type="OrthoDB" id="85703at2157"/>
<dbReference type="Pfam" id="PF02626">
    <property type="entry name" value="CT_A_B"/>
    <property type="match status" value="1"/>
</dbReference>
<dbReference type="GeneID" id="13301873"/>
<dbReference type="GO" id="GO:0016829">
    <property type="term" value="F:lyase activity"/>
    <property type="evidence" value="ECO:0007669"/>
    <property type="project" value="UniProtKB-KW"/>
</dbReference>
<keyword evidence="2" id="KW-0378">Hydrolase</keyword>
<name>A0A5C0XNV8_PYRFU</name>
<dbReference type="PANTHER" id="PTHR43309">
    <property type="entry name" value="5-OXOPROLINASE SUBUNIT C"/>
    <property type="match status" value="1"/>
</dbReference>
<sequence length="329" mass="36610">MIEVLSVITSATVQDLGRWGYQRYGVPVSGVMDEVSARIANYLVGNPDNTPLIEFTAGGISIKFHTSAVFAVTGDATLYLNDTQLEPWESYWAKRGDVLTVRLSKGMYGYIAFSGGIECRKILGSCSTYLRAKFGGLLKPGDKLKLGYSLLTGKAGKRLPEELRPRFDKTVRVILGPNIEHFTPEGMRTFLTSEYTVTPESDRMGYRLEGPRIEHSEKGADIITEPIPRGAIQVPANGKPIIMLADAQTTGGYAKIATVIRVDIPMVVQTRPGEKLRFKAVSVNEAVQELRKRERIMNAIRKALQDEWNLYRIKVGKEEFLIFAGMEED</sequence>
<dbReference type="GO" id="GO:0005524">
    <property type="term" value="F:ATP binding"/>
    <property type="evidence" value="ECO:0007669"/>
    <property type="project" value="UniProtKB-KW"/>
</dbReference>
<gene>
    <name evidence="5" type="ORF">PFDSM3638_06355</name>
</gene>
<dbReference type="SMART" id="SM00797">
    <property type="entry name" value="AHS2"/>
    <property type="match status" value="1"/>
</dbReference>
<dbReference type="AlphaFoldDB" id="A0A5C0XNV8"/>
<evidence type="ECO:0000259" key="4">
    <source>
        <dbReference type="SMART" id="SM00797"/>
    </source>
</evidence>
<keyword evidence="5" id="KW-0456">Lyase</keyword>
<accession>A0A5C0XNV8</accession>
<evidence type="ECO:0000256" key="1">
    <source>
        <dbReference type="ARBA" id="ARBA00022741"/>
    </source>
</evidence>
<dbReference type="Proteomes" id="UP000324354">
    <property type="component" value="Chromosome"/>
</dbReference>
<dbReference type="NCBIfam" id="TIGR00724">
    <property type="entry name" value="urea_amlyse_rel"/>
    <property type="match status" value="1"/>
</dbReference>
<protein>
    <submittedName>
        <fullName evidence="5">Urea amidolyase</fullName>
    </submittedName>
</protein>
<reference evidence="5 6" key="1">
    <citation type="submission" date="2017-08" db="EMBL/GenBank/DDBJ databases">
        <title>Resequencing and Reannotation of the genome of Pyrococcus furiosus type strain DSM3638.</title>
        <authorList>
            <person name="Reichelt R.M."/>
            <person name="Bunk B."/>
        </authorList>
    </citation>
    <scope>NUCLEOTIDE SEQUENCE [LARGE SCALE GENOMIC DNA]</scope>
    <source>
        <strain evidence="5 6">DSM 3638</strain>
    </source>
</reference>
<evidence type="ECO:0000313" key="6">
    <source>
        <dbReference type="Proteomes" id="UP000324354"/>
    </source>
</evidence>
<evidence type="ECO:0000256" key="2">
    <source>
        <dbReference type="ARBA" id="ARBA00022801"/>
    </source>
</evidence>
<dbReference type="GO" id="GO:0016787">
    <property type="term" value="F:hydrolase activity"/>
    <property type="evidence" value="ECO:0007669"/>
    <property type="project" value="UniProtKB-KW"/>
</dbReference>
<dbReference type="PANTHER" id="PTHR43309:SF3">
    <property type="entry name" value="5-OXOPROLINASE SUBUNIT C"/>
    <property type="match status" value="1"/>
</dbReference>
<dbReference type="GeneID" id="41713078"/>
<organism evidence="5 6">
    <name type="scientific">Pyrococcus furiosus (strain ATCC 43587 / DSM 3638 / JCM 8422 / Vc1)</name>
    <dbReference type="NCBI Taxonomy" id="186497"/>
    <lineage>
        <taxon>Archaea</taxon>
        <taxon>Methanobacteriati</taxon>
        <taxon>Methanobacteriota</taxon>
        <taxon>Thermococci</taxon>
        <taxon>Thermococcales</taxon>
        <taxon>Thermococcaceae</taxon>
        <taxon>Pyrococcus</taxon>
    </lineage>
</organism>
<proteinExistence type="predicted"/>
<evidence type="ECO:0000313" key="5">
    <source>
        <dbReference type="EMBL" id="QEK78916.1"/>
    </source>
</evidence>
<keyword evidence="1" id="KW-0547">Nucleotide-binding</keyword>
<evidence type="ECO:0000256" key="3">
    <source>
        <dbReference type="ARBA" id="ARBA00022840"/>
    </source>
</evidence>
<feature type="domain" description="Carboxyltransferase" evidence="4">
    <location>
        <begin position="23"/>
        <end position="296"/>
    </location>
</feature>
<dbReference type="InterPro" id="IPR029000">
    <property type="entry name" value="Cyclophilin-like_dom_sf"/>
</dbReference>
<dbReference type="InterPro" id="IPR052708">
    <property type="entry name" value="PxpC"/>
</dbReference>
<dbReference type="SUPFAM" id="SSF50891">
    <property type="entry name" value="Cyclophilin-like"/>
    <property type="match status" value="1"/>
</dbReference>